<sequence length="400" mass="44830">SDKSKRIEIVTTASMPWRTGTAVNPLLRAAYLTRGRKAAGGSVTLMLPWLERKLDQENVYGKENTFESPVEQEVYIRAWLRESANMPEASEELNIRWYTAWQNSVENSIYSMGDITALIPADEVDICILEEPEHLNWYGLLWTKKFKHVVGILHTNYFQYALDQPAAFIRAPAMRLLCSWMCRAHCHRVIKLSGTLDVVAPEKELVENVHGVREDFLEVAAKLRDKVLAADHVKDPIFASDSPPTVYFIGKMLWSKGLGSLMELLKYAEESADLNVKVDMYGSGPDQGAATAKAKSLELDMPFHGPVDHVELGSTHKIFVNPSTSEVLCTTSAEALAMGKFVILPSHPSNDFFAQFPNCLAYSSKEEFVGNLYYAITHSPEPLADEYSHALSWEAATQRL</sequence>
<dbReference type="eggNOG" id="ENOG502QQ73">
    <property type="taxonomic scope" value="Eukaryota"/>
</dbReference>
<dbReference type="GO" id="GO:0046481">
    <property type="term" value="F:digalactosyldiacylglycerol synthase activity"/>
    <property type="evidence" value="ECO:0007669"/>
    <property type="project" value="InterPro"/>
</dbReference>
<dbReference type="PANTHER" id="PTHR46132">
    <property type="entry name" value="DIGALACTOSYLDIACYLGLYCEROL SYNTHASE 2, CHLOROPLASTIC"/>
    <property type="match status" value="1"/>
</dbReference>
<dbReference type="GeneID" id="7199896"/>
<keyword evidence="4" id="KW-0150">Chloroplast</keyword>
<dbReference type="SUPFAM" id="SSF53756">
    <property type="entry name" value="UDP-Glycosyltransferase/glycogen phosphorylase"/>
    <property type="match status" value="1"/>
</dbReference>
<accession>B7FVM7</accession>
<reference evidence="9" key="2">
    <citation type="submission" date="2008-08" db="EMBL/GenBank/DDBJ databases">
        <authorList>
            <consortium name="Diatom Consortium"/>
            <person name="Grigoriev I."/>
            <person name="Grimwood J."/>
            <person name="Kuo A."/>
            <person name="Otillar R.P."/>
            <person name="Salamov A."/>
            <person name="Detter J.C."/>
            <person name="Lindquist E."/>
            <person name="Shapiro H."/>
            <person name="Lucas S."/>
            <person name="Glavina del Rio T."/>
            <person name="Pitluck S."/>
            <person name="Rokhsar D."/>
            <person name="Bowler C."/>
        </authorList>
    </citation>
    <scope>GENOME REANNOTATION</scope>
    <source>
        <strain evidence="9">CCAP 1055/1</strain>
    </source>
</reference>
<evidence type="ECO:0000256" key="5">
    <source>
        <dbReference type="ARBA" id="ARBA00022640"/>
    </source>
</evidence>
<keyword evidence="5" id="KW-0934">Plastid</keyword>
<dbReference type="PANTHER" id="PTHR46132:SF1">
    <property type="entry name" value="DIGALACTOSYLDIACYLGLYCEROL SYNTHASE 2, CHLOROPLASTIC"/>
    <property type="match status" value="1"/>
</dbReference>
<dbReference type="STRING" id="556484.B7FVM7"/>
<organism evidence="8 9">
    <name type="scientific">Phaeodactylum tricornutum (strain CCAP 1055/1)</name>
    <dbReference type="NCBI Taxonomy" id="556484"/>
    <lineage>
        <taxon>Eukaryota</taxon>
        <taxon>Sar</taxon>
        <taxon>Stramenopiles</taxon>
        <taxon>Ochrophyta</taxon>
        <taxon>Bacillariophyta</taxon>
        <taxon>Bacillariophyceae</taxon>
        <taxon>Bacillariophycidae</taxon>
        <taxon>Naviculales</taxon>
        <taxon>Phaeodactylaceae</taxon>
        <taxon>Phaeodactylum</taxon>
    </lineage>
</organism>
<feature type="non-terminal residue" evidence="8">
    <location>
        <position position="400"/>
    </location>
</feature>
<dbReference type="CDD" id="cd01635">
    <property type="entry name" value="Glycosyltransferase_GTB-type"/>
    <property type="match status" value="1"/>
</dbReference>
<comment type="subcellular location">
    <subcellularLocation>
        <location evidence="2">Membrane</location>
    </subcellularLocation>
    <subcellularLocation>
        <location evidence="1">Plastid</location>
        <location evidence="1">Chloroplast</location>
    </subcellularLocation>
</comment>
<evidence type="ECO:0000313" key="9">
    <source>
        <dbReference type="Proteomes" id="UP000000759"/>
    </source>
</evidence>
<comment type="similarity">
    <text evidence="3">Belongs to the glycosyltransferase group 1 family. Glycosyltransferase 4 subfamily.</text>
</comment>
<dbReference type="Pfam" id="PF13692">
    <property type="entry name" value="Glyco_trans_1_4"/>
    <property type="match status" value="1"/>
</dbReference>
<dbReference type="Gene3D" id="3.40.50.2000">
    <property type="entry name" value="Glycogen Phosphorylase B"/>
    <property type="match status" value="2"/>
</dbReference>
<evidence type="ECO:0000256" key="1">
    <source>
        <dbReference type="ARBA" id="ARBA00004229"/>
    </source>
</evidence>
<dbReference type="HOGENOM" id="CLU_317501_0_0_1"/>
<keyword evidence="7" id="KW-0472">Membrane</keyword>
<dbReference type="InParanoid" id="B7FVM7"/>
<dbReference type="EMBL" id="CM000608">
    <property type="protein sequence ID" value="EEC49656.1"/>
    <property type="molecule type" value="Genomic_DNA"/>
</dbReference>
<protein>
    <recommendedName>
        <fullName evidence="10">Digalactosyldiacylglycerol synthase</fullName>
    </recommendedName>
</protein>
<evidence type="ECO:0000256" key="3">
    <source>
        <dbReference type="ARBA" id="ARBA00009481"/>
    </source>
</evidence>
<keyword evidence="6" id="KW-0808">Transferase</keyword>
<evidence type="ECO:0000256" key="4">
    <source>
        <dbReference type="ARBA" id="ARBA00022528"/>
    </source>
</evidence>
<dbReference type="GO" id="GO:0016020">
    <property type="term" value="C:membrane"/>
    <property type="evidence" value="ECO:0007669"/>
    <property type="project" value="UniProtKB-SubCell"/>
</dbReference>
<evidence type="ECO:0000256" key="7">
    <source>
        <dbReference type="ARBA" id="ARBA00023136"/>
    </source>
</evidence>
<dbReference type="GO" id="GO:0009507">
    <property type="term" value="C:chloroplast"/>
    <property type="evidence" value="ECO:0007669"/>
    <property type="project" value="UniProtKB-SubCell"/>
</dbReference>
<dbReference type="AlphaFoldDB" id="B7FVM7"/>
<evidence type="ECO:0000313" key="8">
    <source>
        <dbReference type="EMBL" id="EEC49656.1"/>
    </source>
</evidence>
<evidence type="ECO:0000256" key="2">
    <source>
        <dbReference type="ARBA" id="ARBA00004370"/>
    </source>
</evidence>
<dbReference type="RefSeq" id="XP_002178958.1">
    <property type="nucleotide sequence ID" value="XM_002178922.1"/>
</dbReference>
<evidence type="ECO:0008006" key="10">
    <source>
        <dbReference type="Google" id="ProtNLM"/>
    </source>
</evidence>
<evidence type="ECO:0000256" key="6">
    <source>
        <dbReference type="ARBA" id="ARBA00022679"/>
    </source>
</evidence>
<gene>
    <name evidence="8" type="ORF">PHATRDRAFT_11390</name>
</gene>
<keyword evidence="9" id="KW-1185">Reference proteome</keyword>
<dbReference type="InterPro" id="IPR044525">
    <property type="entry name" value="DGDG1/2"/>
</dbReference>
<feature type="non-terminal residue" evidence="8">
    <location>
        <position position="1"/>
    </location>
</feature>
<reference evidence="8 9" key="1">
    <citation type="journal article" date="2008" name="Nature">
        <title>The Phaeodactylum genome reveals the evolutionary history of diatom genomes.</title>
        <authorList>
            <person name="Bowler C."/>
            <person name="Allen A.E."/>
            <person name="Badger J.H."/>
            <person name="Grimwood J."/>
            <person name="Jabbari K."/>
            <person name="Kuo A."/>
            <person name="Maheswari U."/>
            <person name="Martens C."/>
            <person name="Maumus F."/>
            <person name="Otillar R.P."/>
            <person name="Rayko E."/>
            <person name="Salamov A."/>
            <person name="Vandepoele K."/>
            <person name="Beszteri B."/>
            <person name="Gruber A."/>
            <person name="Heijde M."/>
            <person name="Katinka M."/>
            <person name="Mock T."/>
            <person name="Valentin K."/>
            <person name="Verret F."/>
            <person name="Berges J.A."/>
            <person name="Brownlee C."/>
            <person name="Cadoret J.P."/>
            <person name="Chiovitti A."/>
            <person name="Choi C.J."/>
            <person name="Coesel S."/>
            <person name="De Martino A."/>
            <person name="Detter J.C."/>
            <person name="Durkin C."/>
            <person name="Falciatore A."/>
            <person name="Fournet J."/>
            <person name="Haruta M."/>
            <person name="Huysman M.J."/>
            <person name="Jenkins B.D."/>
            <person name="Jiroutova K."/>
            <person name="Jorgensen R.E."/>
            <person name="Joubert Y."/>
            <person name="Kaplan A."/>
            <person name="Kroger N."/>
            <person name="Kroth P.G."/>
            <person name="La Roche J."/>
            <person name="Lindquist E."/>
            <person name="Lommer M."/>
            <person name="Martin-Jezequel V."/>
            <person name="Lopez P.J."/>
            <person name="Lucas S."/>
            <person name="Mangogna M."/>
            <person name="McGinnis K."/>
            <person name="Medlin L.K."/>
            <person name="Montsant A."/>
            <person name="Oudot-Le Secq M.P."/>
            <person name="Napoli C."/>
            <person name="Obornik M."/>
            <person name="Parker M.S."/>
            <person name="Petit J.L."/>
            <person name="Porcel B.M."/>
            <person name="Poulsen N."/>
            <person name="Robison M."/>
            <person name="Rychlewski L."/>
            <person name="Rynearson T.A."/>
            <person name="Schmutz J."/>
            <person name="Shapiro H."/>
            <person name="Siaut M."/>
            <person name="Stanley M."/>
            <person name="Sussman M.R."/>
            <person name="Taylor A.R."/>
            <person name="Vardi A."/>
            <person name="von Dassow P."/>
            <person name="Vyverman W."/>
            <person name="Willis A."/>
            <person name="Wyrwicz L.S."/>
            <person name="Rokhsar D.S."/>
            <person name="Weissenbach J."/>
            <person name="Armbrust E.V."/>
            <person name="Green B.R."/>
            <person name="Van de Peer Y."/>
            <person name="Grigoriev I.V."/>
        </authorList>
    </citation>
    <scope>NUCLEOTIDE SEQUENCE [LARGE SCALE GENOMIC DNA]</scope>
    <source>
        <strain evidence="8 9">CCAP 1055/1</strain>
    </source>
</reference>
<dbReference type="KEGG" id="pti:PHATRDRAFT_11390"/>
<dbReference type="OrthoDB" id="44480at2759"/>
<dbReference type="PaxDb" id="2850-Phatr11390"/>
<name>B7FVM7_PHATC</name>
<proteinExistence type="inferred from homology"/>
<dbReference type="Proteomes" id="UP000000759">
    <property type="component" value="Chromosome 5"/>
</dbReference>